<feature type="domain" description="Glycosyltransferase RgtA/B/C/D-like" evidence="9">
    <location>
        <begin position="117"/>
        <end position="276"/>
    </location>
</feature>
<comment type="caution">
    <text evidence="10">The sequence shown here is derived from an EMBL/GenBank/DDBJ whole genome shotgun (WGS) entry which is preliminary data.</text>
</comment>
<evidence type="ECO:0000256" key="1">
    <source>
        <dbReference type="ARBA" id="ARBA00004651"/>
    </source>
</evidence>
<evidence type="ECO:0000256" key="8">
    <source>
        <dbReference type="SAM" id="Phobius"/>
    </source>
</evidence>
<evidence type="ECO:0000313" key="11">
    <source>
        <dbReference type="Proteomes" id="UP001464891"/>
    </source>
</evidence>
<feature type="transmembrane region" description="Helical" evidence="8">
    <location>
        <begin position="318"/>
        <end position="337"/>
    </location>
</feature>
<keyword evidence="11" id="KW-1185">Reference proteome</keyword>
<feature type="transmembrane region" description="Helical" evidence="8">
    <location>
        <begin position="374"/>
        <end position="394"/>
    </location>
</feature>
<keyword evidence="5 8" id="KW-0812">Transmembrane</keyword>
<feature type="transmembrane region" description="Helical" evidence="8">
    <location>
        <begin position="165"/>
        <end position="184"/>
    </location>
</feature>
<evidence type="ECO:0000256" key="4">
    <source>
        <dbReference type="ARBA" id="ARBA00022679"/>
    </source>
</evidence>
<protein>
    <submittedName>
        <fullName evidence="10">Glycosyltransferase family 39 protein</fullName>
        <ecNumber evidence="10">2.4.-.-</ecNumber>
    </submittedName>
</protein>
<name>A0ABV0JAG8_9CYAN</name>
<dbReference type="GO" id="GO:0016757">
    <property type="term" value="F:glycosyltransferase activity"/>
    <property type="evidence" value="ECO:0007669"/>
    <property type="project" value="UniProtKB-KW"/>
</dbReference>
<keyword evidence="6 8" id="KW-1133">Transmembrane helix</keyword>
<sequence>MASRAASATSLRGATEVKVRKQFRLVGKRYPTWLKLLLLTSLLLGLCFRFVNLDRKLYWHDEALTSLRVFGYTQTELVQQAFNGQVVEVATLQKYQHPSPDKGWGDTLTALAGNAEHPPLYYLLARLWSDGFGSSVAAMRSLPVVISLFAFPCIYWLCLELFESSLTAAIACALIAIAPFHVIYAQEAREYSLWAVTVLFSSASFLRALRLQTKQAWGLYAIAVSLSLYTHALAGLVPIAHGVYLLATQRDRLFKTFKSFALAAIAGLATFLPWIILVVQNWAQVHAATEGVRRAQTLHTIIGKWFINLNRVFVDIELGSANIIFVLLAAVVFYWLCHHTAQRIWLFIVSLIVVTAFPLVIADLILQSRYSTNLRYLTPCYIAIELAVAYYLATHLRSRQLRQHKVARTALVTLVAAGSLSCLISSQSEVWWHKSIQKTGFYPEFSRIVDRTTNPLIISDSSNAIDVLSLSHSLDSKVHLQLLPATVVPQVPGQFSDVFLFSASIPLRENLEKTQNFQAQPLSKTRNVFHLTKLPASLRK</sequence>
<evidence type="ECO:0000256" key="7">
    <source>
        <dbReference type="ARBA" id="ARBA00023136"/>
    </source>
</evidence>
<accession>A0ABV0JAG8</accession>
<reference evidence="10 11" key="1">
    <citation type="submission" date="2022-04" db="EMBL/GenBank/DDBJ databases">
        <title>Positive selection, recombination, and allopatry shape intraspecific diversity of widespread and dominant cyanobacteria.</title>
        <authorList>
            <person name="Wei J."/>
            <person name="Shu W."/>
            <person name="Hu C."/>
        </authorList>
    </citation>
    <scope>NUCLEOTIDE SEQUENCE [LARGE SCALE GENOMIC DNA]</scope>
    <source>
        <strain evidence="10 11">GB2-A4</strain>
    </source>
</reference>
<dbReference type="InterPro" id="IPR038731">
    <property type="entry name" value="RgtA/B/C-like"/>
</dbReference>
<evidence type="ECO:0000256" key="5">
    <source>
        <dbReference type="ARBA" id="ARBA00022692"/>
    </source>
</evidence>
<evidence type="ECO:0000259" key="9">
    <source>
        <dbReference type="Pfam" id="PF13231"/>
    </source>
</evidence>
<keyword evidence="4 10" id="KW-0808">Transferase</keyword>
<keyword evidence="3 10" id="KW-0328">Glycosyltransferase</keyword>
<evidence type="ECO:0000256" key="2">
    <source>
        <dbReference type="ARBA" id="ARBA00022475"/>
    </source>
</evidence>
<comment type="subcellular location">
    <subcellularLocation>
        <location evidence="1">Cell membrane</location>
        <topology evidence="1">Multi-pass membrane protein</topology>
    </subcellularLocation>
</comment>
<dbReference type="InterPro" id="IPR050297">
    <property type="entry name" value="LipidA_mod_glycosyltrf_83"/>
</dbReference>
<evidence type="ECO:0000313" key="10">
    <source>
        <dbReference type="EMBL" id="MEP0818120.1"/>
    </source>
</evidence>
<keyword evidence="7 8" id="KW-0472">Membrane</keyword>
<feature type="transmembrane region" description="Helical" evidence="8">
    <location>
        <begin position="344"/>
        <end position="362"/>
    </location>
</feature>
<dbReference type="RefSeq" id="WP_190432567.1">
    <property type="nucleotide sequence ID" value="NZ_JAMPKM010000007.1"/>
</dbReference>
<dbReference type="Pfam" id="PF13231">
    <property type="entry name" value="PMT_2"/>
    <property type="match status" value="1"/>
</dbReference>
<dbReference type="EMBL" id="JAMPKM010000007">
    <property type="protein sequence ID" value="MEP0818120.1"/>
    <property type="molecule type" value="Genomic_DNA"/>
</dbReference>
<dbReference type="PANTHER" id="PTHR33908:SF11">
    <property type="entry name" value="MEMBRANE PROTEIN"/>
    <property type="match status" value="1"/>
</dbReference>
<evidence type="ECO:0000256" key="3">
    <source>
        <dbReference type="ARBA" id="ARBA00022676"/>
    </source>
</evidence>
<gene>
    <name evidence="10" type="ORF">NC998_13545</name>
</gene>
<organism evidence="10 11">
    <name type="scientific">Trichocoleus desertorum GB2-A4</name>
    <dbReference type="NCBI Taxonomy" id="2933944"/>
    <lineage>
        <taxon>Bacteria</taxon>
        <taxon>Bacillati</taxon>
        <taxon>Cyanobacteriota</taxon>
        <taxon>Cyanophyceae</taxon>
        <taxon>Leptolyngbyales</taxon>
        <taxon>Trichocoleusaceae</taxon>
        <taxon>Trichocoleus</taxon>
    </lineage>
</organism>
<feature type="transmembrane region" description="Helical" evidence="8">
    <location>
        <begin position="217"/>
        <end position="247"/>
    </location>
</feature>
<proteinExistence type="predicted"/>
<keyword evidence="2" id="KW-1003">Cell membrane</keyword>
<evidence type="ECO:0000256" key="6">
    <source>
        <dbReference type="ARBA" id="ARBA00022989"/>
    </source>
</evidence>
<feature type="transmembrane region" description="Helical" evidence="8">
    <location>
        <begin position="142"/>
        <end position="159"/>
    </location>
</feature>
<dbReference type="PANTHER" id="PTHR33908">
    <property type="entry name" value="MANNOSYLTRANSFERASE YKCB-RELATED"/>
    <property type="match status" value="1"/>
</dbReference>
<dbReference type="Proteomes" id="UP001464891">
    <property type="component" value="Unassembled WGS sequence"/>
</dbReference>
<feature type="transmembrane region" description="Helical" evidence="8">
    <location>
        <begin position="33"/>
        <end position="51"/>
    </location>
</feature>
<feature type="transmembrane region" description="Helical" evidence="8">
    <location>
        <begin position="259"/>
        <end position="279"/>
    </location>
</feature>
<dbReference type="EC" id="2.4.-.-" evidence="10"/>